<dbReference type="Pfam" id="PF13420">
    <property type="entry name" value="Acetyltransf_4"/>
    <property type="match status" value="1"/>
</dbReference>
<name>A0A934U4L3_9NOCA</name>
<dbReference type="AlphaFoldDB" id="A0A934U4L3"/>
<proteinExistence type="predicted"/>
<gene>
    <name evidence="1" type="ORF">JGU71_16395</name>
</gene>
<accession>A0A934U4L3</accession>
<evidence type="ECO:0000313" key="1">
    <source>
        <dbReference type="EMBL" id="MBJ8340472.1"/>
    </source>
</evidence>
<organism evidence="1 2">
    <name type="scientific">Antrihabitans stalagmiti</name>
    <dbReference type="NCBI Taxonomy" id="2799499"/>
    <lineage>
        <taxon>Bacteria</taxon>
        <taxon>Bacillati</taxon>
        <taxon>Actinomycetota</taxon>
        <taxon>Actinomycetes</taxon>
        <taxon>Mycobacteriales</taxon>
        <taxon>Nocardiaceae</taxon>
        <taxon>Antrihabitans</taxon>
    </lineage>
</organism>
<dbReference type="Proteomes" id="UP000655868">
    <property type="component" value="Unassembled WGS sequence"/>
</dbReference>
<evidence type="ECO:0000313" key="2">
    <source>
        <dbReference type="Proteomes" id="UP000655868"/>
    </source>
</evidence>
<dbReference type="Gene3D" id="3.40.630.30">
    <property type="match status" value="1"/>
</dbReference>
<keyword evidence="2" id="KW-1185">Reference proteome</keyword>
<dbReference type="InterPro" id="IPR016181">
    <property type="entry name" value="Acyl_CoA_acyltransferase"/>
</dbReference>
<protein>
    <submittedName>
        <fullName evidence="1">GNAT family N-acetyltransferase</fullName>
    </submittedName>
</protein>
<dbReference type="SUPFAM" id="SSF55729">
    <property type="entry name" value="Acyl-CoA N-acyltransferases (Nat)"/>
    <property type="match status" value="1"/>
</dbReference>
<dbReference type="RefSeq" id="WP_199705363.1">
    <property type="nucleotide sequence ID" value="NZ_JAEMNV010000005.1"/>
</dbReference>
<reference evidence="1" key="1">
    <citation type="submission" date="2020-12" db="EMBL/GenBank/DDBJ databases">
        <title>Antrihabitans popcorni sp. nov. and Antrihabitans auranticaus sp. nov., isolated from a larva cave.</title>
        <authorList>
            <person name="Lee S.D."/>
            <person name="Kim I.S."/>
        </authorList>
    </citation>
    <scope>NUCLEOTIDE SEQUENCE</scope>
    <source>
        <strain evidence="1">YC3-6</strain>
    </source>
</reference>
<sequence>MKVARSAHGWDTPIGPVSLDGISYSLRVPRIDDAGLWRAARSAERDRLLPAFGRTDLSWEEAHAPVIWVESWMRMRSAAKRGEAIFFVVIETISEVATIVGEVAVAGIDPNSGSGELSIWVSRRATAEVAKWAIAETVLRAFDAPYRIPRVIGPIAVSNRAPARLAESMGFVELAQRRALRVYNGEPTDHALWVFDNNERNRTRMRNVVKR</sequence>
<dbReference type="EMBL" id="JAEMNV010000005">
    <property type="protein sequence ID" value="MBJ8340472.1"/>
    <property type="molecule type" value="Genomic_DNA"/>
</dbReference>
<comment type="caution">
    <text evidence="1">The sequence shown here is derived from an EMBL/GenBank/DDBJ whole genome shotgun (WGS) entry which is preliminary data.</text>
</comment>